<evidence type="ECO:0000313" key="7">
    <source>
        <dbReference type="Proteomes" id="UP000033633"/>
    </source>
</evidence>
<dbReference type="InterPro" id="IPR037402">
    <property type="entry name" value="YidZ_PBP2"/>
</dbReference>
<comment type="similarity">
    <text evidence="1">Belongs to the LysR transcriptional regulatory family.</text>
</comment>
<dbReference type="PANTHER" id="PTHR30118:SF15">
    <property type="entry name" value="TRANSCRIPTIONAL REGULATORY PROTEIN"/>
    <property type="match status" value="1"/>
</dbReference>
<dbReference type="Pfam" id="PF00126">
    <property type="entry name" value="HTH_1"/>
    <property type="match status" value="1"/>
</dbReference>
<dbReference type="AlphaFoldDB" id="A0A0F5VGH1"/>
<keyword evidence="3" id="KW-0238">DNA-binding</keyword>
<dbReference type="Gene3D" id="1.10.10.10">
    <property type="entry name" value="Winged helix-like DNA-binding domain superfamily/Winged helix DNA-binding domain"/>
    <property type="match status" value="1"/>
</dbReference>
<reference evidence="6 7" key="1">
    <citation type="submission" date="2014-12" db="EMBL/GenBank/DDBJ databases">
        <title>Mercury Reductase activity and rhizosphere competence traits in the genome of root associated Photobacterium halotolerans MELD1.</title>
        <authorList>
            <person name="Mathew D.C."/>
            <person name="Huang C.-C."/>
        </authorList>
    </citation>
    <scope>NUCLEOTIDE SEQUENCE [LARGE SCALE GENOMIC DNA]</scope>
    <source>
        <strain evidence="6 7">MELD1</strain>
    </source>
</reference>
<evidence type="ECO:0000313" key="6">
    <source>
        <dbReference type="EMBL" id="KKD01214.1"/>
    </source>
</evidence>
<accession>A0A0F5VGH1</accession>
<dbReference type="InterPro" id="IPR005119">
    <property type="entry name" value="LysR_subst-bd"/>
</dbReference>
<organism evidence="6 7">
    <name type="scientific">Photobacterium halotolerans</name>
    <dbReference type="NCBI Taxonomy" id="265726"/>
    <lineage>
        <taxon>Bacteria</taxon>
        <taxon>Pseudomonadati</taxon>
        <taxon>Pseudomonadota</taxon>
        <taxon>Gammaproteobacteria</taxon>
        <taxon>Vibrionales</taxon>
        <taxon>Vibrionaceae</taxon>
        <taxon>Photobacterium</taxon>
    </lineage>
</organism>
<dbReference type="STRING" id="265726.KY46_03535"/>
<dbReference type="Pfam" id="PF03466">
    <property type="entry name" value="LysR_substrate"/>
    <property type="match status" value="1"/>
</dbReference>
<feature type="domain" description="HTH lysR-type" evidence="5">
    <location>
        <begin position="7"/>
        <end position="63"/>
    </location>
</feature>
<evidence type="ECO:0000256" key="2">
    <source>
        <dbReference type="ARBA" id="ARBA00023015"/>
    </source>
</evidence>
<keyword evidence="7" id="KW-1185">Reference proteome</keyword>
<keyword evidence="2" id="KW-0805">Transcription regulation</keyword>
<evidence type="ECO:0000256" key="4">
    <source>
        <dbReference type="ARBA" id="ARBA00023163"/>
    </source>
</evidence>
<name>A0A0F5VGH1_9GAMM</name>
<dbReference type="PRINTS" id="PR00039">
    <property type="entry name" value="HTHLYSR"/>
</dbReference>
<dbReference type="EMBL" id="JWYV01000002">
    <property type="protein sequence ID" value="KKD01214.1"/>
    <property type="molecule type" value="Genomic_DNA"/>
</dbReference>
<dbReference type="SUPFAM" id="SSF53850">
    <property type="entry name" value="Periplasmic binding protein-like II"/>
    <property type="match status" value="1"/>
</dbReference>
<dbReference type="SUPFAM" id="SSF46785">
    <property type="entry name" value="Winged helix' DNA-binding domain"/>
    <property type="match status" value="1"/>
</dbReference>
<sequence length="302" mass="34676">MNVYQKDLNLLMIFHILYQERNATRASERLTLSQPALSHKLNKLRYEFDDPLFVKAPRGLTPTPKAHAIAPEIRRLMNGLEQFYSELDTEDFLSRKDKVYIYSTDYMEQKLFARLIPHVQKHAPQLTLVTHNTGSKLPRAELENGQCDIAIAGFYTQLPDTFRQQKVASEKFAVLANRNHSRIGQELDLETYLSCQHIVTTLTGDLHGNVDRGLEKLGLRRQVVAGVSSFLSPARIIRHSDLIVTCLASLAKEAAQLDDGLEIYPVPFELPGVDIFQFWHERTHADPLRRWLREQIRAFLSD</sequence>
<dbReference type="PANTHER" id="PTHR30118">
    <property type="entry name" value="HTH-TYPE TRANSCRIPTIONAL REGULATOR LEUO-RELATED"/>
    <property type="match status" value="1"/>
</dbReference>
<dbReference type="PATRIC" id="fig|265726.11.peg.2054"/>
<gene>
    <name evidence="6" type="ORF">KY46_03535</name>
</gene>
<dbReference type="GO" id="GO:0003677">
    <property type="term" value="F:DNA binding"/>
    <property type="evidence" value="ECO:0007669"/>
    <property type="project" value="UniProtKB-KW"/>
</dbReference>
<keyword evidence="4" id="KW-0804">Transcription</keyword>
<proteinExistence type="inferred from homology"/>
<dbReference type="OrthoDB" id="6621790at2"/>
<dbReference type="InterPro" id="IPR050389">
    <property type="entry name" value="LysR-type_TF"/>
</dbReference>
<dbReference type="InterPro" id="IPR000847">
    <property type="entry name" value="LysR_HTH_N"/>
</dbReference>
<dbReference type="GO" id="GO:0003700">
    <property type="term" value="F:DNA-binding transcription factor activity"/>
    <property type="evidence" value="ECO:0007669"/>
    <property type="project" value="InterPro"/>
</dbReference>
<evidence type="ECO:0000256" key="1">
    <source>
        <dbReference type="ARBA" id="ARBA00009437"/>
    </source>
</evidence>
<comment type="caution">
    <text evidence="6">The sequence shown here is derived from an EMBL/GenBank/DDBJ whole genome shotgun (WGS) entry which is preliminary data.</text>
</comment>
<dbReference type="Proteomes" id="UP000033633">
    <property type="component" value="Unassembled WGS sequence"/>
</dbReference>
<evidence type="ECO:0000256" key="3">
    <source>
        <dbReference type="ARBA" id="ARBA00023125"/>
    </source>
</evidence>
<protein>
    <submittedName>
        <fullName evidence="6">LysR family transcriptional regulator</fullName>
    </submittedName>
</protein>
<dbReference type="InterPro" id="IPR036388">
    <property type="entry name" value="WH-like_DNA-bd_sf"/>
</dbReference>
<dbReference type="PROSITE" id="PS50931">
    <property type="entry name" value="HTH_LYSR"/>
    <property type="match status" value="1"/>
</dbReference>
<dbReference type="CDD" id="cd08417">
    <property type="entry name" value="PBP2_Nitroaromatics_like"/>
    <property type="match status" value="1"/>
</dbReference>
<evidence type="ECO:0000259" key="5">
    <source>
        <dbReference type="PROSITE" id="PS50931"/>
    </source>
</evidence>
<dbReference type="InterPro" id="IPR036390">
    <property type="entry name" value="WH_DNA-bd_sf"/>
</dbReference>
<dbReference type="Gene3D" id="3.40.190.10">
    <property type="entry name" value="Periplasmic binding protein-like II"/>
    <property type="match status" value="2"/>
</dbReference>